<dbReference type="SUPFAM" id="SSF52794">
    <property type="entry name" value="PTS system IIB component-like"/>
    <property type="match status" value="1"/>
</dbReference>
<evidence type="ECO:0000256" key="2">
    <source>
        <dbReference type="ARBA" id="ARBA00022553"/>
    </source>
</evidence>
<reference evidence="10" key="1">
    <citation type="submission" date="2020-07" db="EMBL/GenBank/DDBJ databases">
        <authorList>
            <person name="Partida-Martinez L."/>
            <person name="Huntemann M."/>
            <person name="Clum A."/>
            <person name="Wang J."/>
            <person name="Palaniappan K."/>
            <person name="Ritter S."/>
            <person name="Chen I.-M."/>
            <person name="Stamatis D."/>
            <person name="Reddy T."/>
            <person name="O'Malley R."/>
            <person name="Daum C."/>
            <person name="Shapiro N."/>
            <person name="Ivanova N."/>
            <person name="Kyrpides N."/>
            <person name="Woyke T."/>
        </authorList>
    </citation>
    <scope>NUCLEOTIDE SEQUENCE [LARGE SCALE GENOMIC DNA]</scope>
    <source>
        <strain evidence="10">AT2.8</strain>
    </source>
</reference>
<reference evidence="10" key="2">
    <citation type="submission" date="2020-08" db="EMBL/GenBank/DDBJ databases">
        <title>The Agave Microbiome: Exploring the role of microbial communities in plant adaptations to desert environments.</title>
        <authorList>
            <person name="Partida-Martinez L.P."/>
        </authorList>
    </citation>
    <scope>NUCLEOTIDE SEQUENCE [LARGE SCALE GENOMIC DNA]</scope>
    <source>
        <strain evidence="10">AT2.8</strain>
    </source>
</reference>
<keyword evidence="2" id="KW-0597">Phosphoprotein</keyword>
<dbReference type="EMBL" id="JACCBX010000001">
    <property type="protein sequence ID" value="NYE03380.1"/>
    <property type="molecule type" value="Genomic_DNA"/>
</dbReference>
<evidence type="ECO:0000256" key="3">
    <source>
        <dbReference type="ARBA" id="ARBA00022597"/>
    </source>
</evidence>
<dbReference type="InterPro" id="IPR051819">
    <property type="entry name" value="PTS_sugar-specific_EIIB"/>
</dbReference>
<keyword evidence="5" id="KW-0598">Phosphotransferase system</keyword>
<dbReference type="PANTHER" id="PTHR34581:SF2">
    <property type="entry name" value="PTS SYSTEM N,N'-DIACETYLCHITOBIOSE-SPECIFIC EIIB COMPONENT"/>
    <property type="match status" value="1"/>
</dbReference>
<evidence type="ECO:0000256" key="5">
    <source>
        <dbReference type="ARBA" id="ARBA00022683"/>
    </source>
</evidence>
<feature type="domain" description="PTS EIIB type-3" evidence="8">
    <location>
        <begin position="1"/>
        <end position="101"/>
    </location>
</feature>
<dbReference type="AlphaFoldDB" id="A0A852T3W8"/>
<gene>
    <name evidence="9" type="ORF">F4694_000099</name>
</gene>
<dbReference type="InterPro" id="IPR003501">
    <property type="entry name" value="PTS_EIIB_2/3"/>
</dbReference>
<proteinExistence type="predicted"/>
<dbReference type="GO" id="GO:0008982">
    <property type="term" value="F:protein-N(PI)-phosphohistidine-sugar phosphotransferase activity"/>
    <property type="evidence" value="ECO:0007669"/>
    <property type="project" value="InterPro"/>
</dbReference>
<dbReference type="Gene3D" id="3.40.50.2300">
    <property type="match status" value="1"/>
</dbReference>
<keyword evidence="4" id="KW-0808">Transferase</keyword>
<dbReference type="InterPro" id="IPR013012">
    <property type="entry name" value="PTS_EIIB_3"/>
</dbReference>
<evidence type="ECO:0000256" key="1">
    <source>
        <dbReference type="ARBA" id="ARBA00022448"/>
    </source>
</evidence>
<name>A0A852T3W8_9BACI</name>
<keyword evidence="6" id="KW-0418">Kinase</keyword>
<evidence type="ECO:0000259" key="8">
    <source>
        <dbReference type="PROSITE" id="PS51100"/>
    </source>
</evidence>
<evidence type="ECO:0000313" key="9">
    <source>
        <dbReference type="EMBL" id="NYE03380.1"/>
    </source>
</evidence>
<accession>A0A852T3W8</accession>
<dbReference type="CDD" id="cd05564">
    <property type="entry name" value="PTS_IIB_chitobiose_lichenan"/>
    <property type="match status" value="1"/>
</dbReference>
<evidence type="ECO:0000256" key="6">
    <source>
        <dbReference type="ARBA" id="ARBA00022777"/>
    </source>
</evidence>
<dbReference type="Pfam" id="PF02302">
    <property type="entry name" value="PTS_IIB"/>
    <property type="match status" value="1"/>
</dbReference>
<sequence length="101" mass="10788">MNIILVCFAGMSTSMLVSKMEKIAAERGIEANISALPATEIYDELDRADVVLLGPQARYALDKVKSEAEPKGIPVAVIDSILYGTMNGGAVLDMAIEMAKK</sequence>
<keyword evidence="3" id="KW-0762">Sugar transport</keyword>
<protein>
    <submittedName>
        <fullName evidence="9">PTS system cellobiose-specific IIB component</fullName>
    </submittedName>
</protein>
<evidence type="ECO:0000313" key="10">
    <source>
        <dbReference type="Proteomes" id="UP000548423"/>
    </source>
</evidence>
<evidence type="ECO:0000256" key="7">
    <source>
        <dbReference type="PROSITE-ProRule" id="PRU00423"/>
    </source>
</evidence>
<evidence type="ECO:0000256" key="4">
    <source>
        <dbReference type="ARBA" id="ARBA00022679"/>
    </source>
</evidence>
<feature type="modified residue" description="Phosphocysteine; by EIIA" evidence="7">
    <location>
        <position position="7"/>
    </location>
</feature>
<comment type="caution">
    <text evidence="9">The sequence shown here is derived from an EMBL/GenBank/DDBJ whole genome shotgun (WGS) entry which is preliminary data.</text>
</comment>
<organism evidence="9 10">
    <name type="scientific">Neobacillus niacini</name>
    <dbReference type="NCBI Taxonomy" id="86668"/>
    <lineage>
        <taxon>Bacteria</taxon>
        <taxon>Bacillati</taxon>
        <taxon>Bacillota</taxon>
        <taxon>Bacilli</taxon>
        <taxon>Bacillales</taxon>
        <taxon>Bacillaceae</taxon>
        <taxon>Neobacillus</taxon>
    </lineage>
</organism>
<dbReference type="GO" id="GO:0009401">
    <property type="term" value="P:phosphoenolpyruvate-dependent sugar phosphotransferase system"/>
    <property type="evidence" value="ECO:0007669"/>
    <property type="project" value="UniProtKB-KW"/>
</dbReference>
<dbReference type="PROSITE" id="PS51100">
    <property type="entry name" value="PTS_EIIB_TYPE_3"/>
    <property type="match status" value="1"/>
</dbReference>
<dbReference type="GO" id="GO:0016301">
    <property type="term" value="F:kinase activity"/>
    <property type="evidence" value="ECO:0007669"/>
    <property type="project" value="UniProtKB-KW"/>
</dbReference>
<dbReference type="PANTHER" id="PTHR34581">
    <property type="entry name" value="PTS SYSTEM N,N'-DIACETYLCHITOBIOSE-SPECIFIC EIIB COMPONENT"/>
    <property type="match status" value="1"/>
</dbReference>
<dbReference type="InterPro" id="IPR036095">
    <property type="entry name" value="PTS_EIIB-like_sf"/>
</dbReference>
<keyword evidence="1" id="KW-0813">Transport</keyword>
<dbReference type="Proteomes" id="UP000548423">
    <property type="component" value="Unassembled WGS sequence"/>
</dbReference>